<dbReference type="PANTHER" id="PTHR48079:SF6">
    <property type="entry name" value="NAD(P)-BINDING DOMAIN-CONTAINING PROTEIN-RELATED"/>
    <property type="match status" value="1"/>
</dbReference>
<dbReference type="EMBL" id="CAUWAG010000003">
    <property type="protein sequence ID" value="CAJ2499725.1"/>
    <property type="molecule type" value="Genomic_DNA"/>
</dbReference>
<protein>
    <submittedName>
        <fullName evidence="2">Uu.00g025780.m01.CDS01</fullName>
    </submittedName>
</protein>
<dbReference type="GO" id="GO:0005737">
    <property type="term" value="C:cytoplasm"/>
    <property type="evidence" value="ECO:0007669"/>
    <property type="project" value="TreeGrafter"/>
</dbReference>
<reference evidence="2" key="1">
    <citation type="submission" date="2023-10" db="EMBL/GenBank/DDBJ databases">
        <authorList>
            <person name="Hackl T."/>
        </authorList>
    </citation>
    <scope>NUCLEOTIDE SEQUENCE</scope>
</reference>
<dbReference type="InterPro" id="IPR036291">
    <property type="entry name" value="NAD(P)-bd_dom_sf"/>
</dbReference>
<accession>A0AAI8YCI0</accession>
<gene>
    <name evidence="2" type="ORF">KHLLAP_LOCUS193</name>
</gene>
<keyword evidence="3" id="KW-1185">Reference proteome</keyword>
<name>A0AAI8YCI0_9PEZI</name>
<dbReference type="GO" id="GO:0004029">
    <property type="term" value="F:aldehyde dehydrogenase (NAD+) activity"/>
    <property type="evidence" value="ECO:0007669"/>
    <property type="project" value="TreeGrafter"/>
</dbReference>
<dbReference type="InterPro" id="IPR051783">
    <property type="entry name" value="NAD(P)-dependent_oxidoreduct"/>
</dbReference>
<dbReference type="SUPFAM" id="SSF51735">
    <property type="entry name" value="NAD(P)-binding Rossmann-fold domains"/>
    <property type="match status" value="1"/>
</dbReference>
<dbReference type="Pfam" id="PF01370">
    <property type="entry name" value="Epimerase"/>
    <property type="match status" value="1"/>
</dbReference>
<evidence type="ECO:0000259" key="1">
    <source>
        <dbReference type="Pfam" id="PF01370"/>
    </source>
</evidence>
<dbReference type="PANTHER" id="PTHR48079">
    <property type="entry name" value="PROTEIN YEEZ"/>
    <property type="match status" value="1"/>
</dbReference>
<dbReference type="Proteomes" id="UP001295740">
    <property type="component" value="Unassembled WGS sequence"/>
</dbReference>
<proteinExistence type="predicted"/>
<dbReference type="AlphaFoldDB" id="A0AAI8YCI0"/>
<dbReference type="CDD" id="cd08946">
    <property type="entry name" value="SDR_e"/>
    <property type="match status" value="1"/>
</dbReference>
<comment type="caution">
    <text evidence="2">The sequence shown here is derived from an EMBL/GenBank/DDBJ whole genome shotgun (WGS) entry which is preliminary data.</text>
</comment>
<dbReference type="Gene3D" id="3.40.50.720">
    <property type="entry name" value="NAD(P)-binding Rossmann-like Domain"/>
    <property type="match status" value="1"/>
</dbReference>
<organism evidence="2 3">
    <name type="scientific">Anthostomella pinea</name>
    <dbReference type="NCBI Taxonomy" id="933095"/>
    <lineage>
        <taxon>Eukaryota</taxon>
        <taxon>Fungi</taxon>
        <taxon>Dikarya</taxon>
        <taxon>Ascomycota</taxon>
        <taxon>Pezizomycotina</taxon>
        <taxon>Sordariomycetes</taxon>
        <taxon>Xylariomycetidae</taxon>
        <taxon>Xylariales</taxon>
        <taxon>Xylariaceae</taxon>
        <taxon>Anthostomella</taxon>
    </lineage>
</organism>
<sequence length="356" mass="38734">MPPAQATPDTARAPKKAVFVTGANGYIGSAVCRAFVRAGWKVYGLVRRPEAGKALQAEEVTAVVGSISVDLAFLDELLEARNTPVFDVVVSCTEQVPFDTHYGHLLELFEKIADCAHRANVKPLVLMSSGCKDYGTTGVHGSPNLKPHTEESPLDPPAVLKERTYCCLKVFDHPELFDAAVLRPTNVYGYDSSYYGVIFEAMKAGQGRTKVDVPGDFETILHGCHVDDCTEAYVALAEHATRSEVTGECFNISSHRYETLADFARALSDEFGFPGGVGSLLEGQRSYPGLEMVLGFSQWVDSAKIRRLTGWTDRRMLFTENLHAYRLAYEAAADRGDAGVARIKGRVADALAGGMD</sequence>
<evidence type="ECO:0000313" key="3">
    <source>
        <dbReference type="Proteomes" id="UP001295740"/>
    </source>
</evidence>
<feature type="domain" description="NAD-dependent epimerase/dehydratase" evidence="1">
    <location>
        <begin position="18"/>
        <end position="252"/>
    </location>
</feature>
<evidence type="ECO:0000313" key="2">
    <source>
        <dbReference type="EMBL" id="CAJ2499725.1"/>
    </source>
</evidence>
<dbReference type="InterPro" id="IPR001509">
    <property type="entry name" value="Epimerase_deHydtase"/>
</dbReference>